<dbReference type="PANTHER" id="PTHR43637">
    <property type="entry name" value="UPF0273 PROTEIN TM_0370"/>
    <property type="match status" value="1"/>
</dbReference>
<protein>
    <submittedName>
        <fullName evidence="4">Flagella-related protein FlaH</fullName>
    </submittedName>
</protein>
<dbReference type="GeneID" id="24863988"/>
<keyword evidence="1" id="KW-0547">Nucleotide-binding</keyword>
<dbReference type="HOGENOM" id="CLU_094838_1_0_2"/>
<dbReference type="InterPro" id="IPR027417">
    <property type="entry name" value="P-loop_NTPase"/>
</dbReference>
<dbReference type="NCBIfam" id="NF004723">
    <property type="entry name" value="PRK06067.1"/>
    <property type="match status" value="1"/>
</dbReference>
<evidence type="ECO:0000313" key="4">
    <source>
        <dbReference type="EMBL" id="AKB60841.1"/>
    </source>
</evidence>
<dbReference type="Pfam" id="PF06745">
    <property type="entry name" value="ATPase"/>
    <property type="match status" value="1"/>
</dbReference>
<keyword evidence="4" id="KW-0282">Flagellum</keyword>
<dbReference type="Proteomes" id="UP000033116">
    <property type="component" value="Chromosome"/>
</dbReference>
<reference evidence="4 5" key="1">
    <citation type="submission" date="2014-07" db="EMBL/GenBank/DDBJ databases">
        <title>Methanogenic archaea and the global carbon cycle.</title>
        <authorList>
            <person name="Henriksen J.R."/>
            <person name="Luke J."/>
            <person name="Reinhart S."/>
            <person name="Benedict M.N."/>
            <person name="Youngblut N.D."/>
            <person name="Metcalf M.E."/>
            <person name="Whitaker R.J."/>
            <person name="Metcalf W.W."/>
        </authorList>
    </citation>
    <scope>NUCLEOTIDE SEQUENCE [LARGE SCALE GENOMIC DNA]</scope>
    <source>
        <strain evidence="4 5">SarPi</strain>
    </source>
</reference>
<proteinExistence type="predicted"/>
<sequence>MEINKGEGAVLGKEFFCEEEPGYLIEEEEEKELLEFISSGNLEIDRRLEGGIPAGSLCLLEGANDSGKSIFLQQIIWGALNQDKTVLFLTTEKTSKEVLNQMESLKRGISDYFIIGRSKIFEINAGYVEENPRLSESLLQVLLECIQRCEEELVLIDSLTIFAVNASENAVLNFFTECVKLCDRGKTILISVHGYAFSQAVLYRLRSVCSACLELRIEQVGDQWVKTMEIQKLRGARKTTGNLLSFDVDSEFGLKIIPVSKIKA</sequence>
<dbReference type="SUPFAM" id="SSF52540">
    <property type="entry name" value="P-loop containing nucleoside triphosphate hydrolases"/>
    <property type="match status" value="1"/>
</dbReference>
<feature type="domain" description="KaiC-like" evidence="3">
    <location>
        <begin position="43"/>
        <end position="258"/>
    </location>
</feature>
<dbReference type="PANTHER" id="PTHR43637:SF3">
    <property type="entry name" value="FLAGELLA-RELATED PROTEIN H-RELATED"/>
    <property type="match status" value="1"/>
</dbReference>
<evidence type="ECO:0000313" key="5">
    <source>
        <dbReference type="Proteomes" id="UP000033116"/>
    </source>
</evidence>
<evidence type="ECO:0000256" key="2">
    <source>
        <dbReference type="ARBA" id="ARBA00022840"/>
    </source>
</evidence>
<dbReference type="EMBL" id="CP009511">
    <property type="protein sequence ID" value="AKB60841.1"/>
    <property type="molecule type" value="Genomic_DNA"/>
</dbReference>
<dbReference type="PATRIC" id="fig|1434115.4.peg.1060"/>
<dbReference type="GO" id="GO:0005524">
    <property type="term" value="F:ATP binding"/>
    <property type="evidence" value="ECO:0007669"/>
    <property type="project" value="UniProtKB-KW"/>
</dbReference>
<keyword evidence="4" id="KW-0966">Cell projection</keyword>
<dbReference type="Gene3D" id="3.40.50.300">
    <property type="entry name" value="P-loop containing nucleotide triphosphate hydrolases"/>
    <property type="match status" value="1"/>
</dbReference>
<keyword evidence="2" id="KW-0067">ATP-binding</keyword>
<evidence type="ECO:0000256" key="1">
    <source>
        <dbReference type="ARBA" id="ARBA00022741"/>
    </source>
</evidence>
<evidence type="ECO:0000259" key="3">
    <source>
        <dbReference type="Pfam" id="PF06745"/>
    </source>
</evidence>
<organism evidence="4 5">
    <name type="scientific">Methanosarcina mazei SarPi</name>
    <dbReference type="NCBI Taxonomy" id="1434115"/>
    <lineage>
        <taxon>Archaea</taxon>
        <taxon>Methanobacteriati</taxon>
        <taxon>Methanobacteriota</taxon>
        <taxon>Stenosarchaea group</taxon>
        <taxon>Methanomicrobia</taxon>
        <taxon>Methanosarcinales</taxon>
        <taxon>Methanosarcinaceae</taxon>
        <taxon>Methanosarcina</taxon>
    </lineage>
</organism>
<dbReference type="AlphaFoldDB" id="A0A0E3LRY7"/>
<name>A0A0E3LRY7_METMZ</name>
<dbReference type="InterPro" id="IPR014774">
    <property type="entry name" value="KaiC-like_dom"/>
</dbReference>
<dbReference type="RefSeq" id="WP_011032367.1">
    <property type="nucleotide sequence ID" value="NZ_CP009511.1"/>
</dbReference>
<gene>
    <name evidence="4" type="ORF">MSMAP_0856</name>
</gene>
<keyword evidence="4" id="KW-0969">Cilium</keyword>
<accession>A0A0E3LRY7</accession>